<dbReference type="PANTHER" id="PTHR46586">
    <property type="entry name" value="ANKYRIN REPEAT-CONTAINING PROTEIN"/>
    <property type="match status" value="1"/>
</dbReference>
<dbReference type="InterPro" id="IPR052050">
    <property type="entry name" value="SecEffector_AnkRepeat"/>
</dbReference>
<dbReference type="PANTHER" id="PTHR46586:SF3">
    <property type="entry name" value="ANKYRIN REPEAT-CONTAINING PROTEIN"/>
    <property type="match status" value="1"/>
</dbReference>
<protein>
    <recommendedName>
        <fullName evidence="3">Ankyrin repeat-containing domain protein</fullName>
    </recommendedName>
</protein>
<comment type="caution">
    <text evidence="1">The sequence shown here is derived from an EMBL/GenBank/DDBJ whole genome shotgun (WGS) entry which is preliminary data.</text>
</comment>
<dbReference type="OrthoDB" id="60283at2759"/>
<evidence type="ECO:0000313" key="2">
    <source>
        <dbReference type="Proteomes" id="UP000193411"/>
    </source>
</evidence>
<evidence type="ECO:0000313" key="1">
    <source>
        <dbReference type="EMBL" id="ORZ36341.1"/>
    </source>
</evidence>
<name>A0A1Y2HR98_9FUNG</name>
<reference evidence="1 2" key="1">
    <citation type="submission" date="2016-07" db="EMBL/GenBank/DDBJ databases">
        <title>Pervasive Adenine N6-methylation of Active Genes in Fungi.</title>
        <authorList>
            <consortium name="DOE Joint Genome Institute"/>
            <person name="Mondo S.J."/>
            <person name="Dannebaum R.O."/>
            <person name="Kuo R.C."/>
            <person name="Labutti K."/>
            <person name="Haridas S."/>
            <person name="Kuo A."/>
            <person name="Salamov A."/>
            <person name="Ahrendt S.R."/>
            <person name="Lipzen A."/>
            <person name="Sullivan W."/>
            <person name="Andreopoulos W.B."/>
            <person name="Clum A."/>
            <person name="Lindquist E."/>
            <person name="Daum C."/>
            <person name="Ramamoorthy G.K."/>
            <person name="Gryganskyi A."/>
            <person name="Culley D."/>
            <person name="Magnuson J.K."/>
            <person name="James T.Y."/>
            <person name="O'Malley M.A."/>
            <person name="Stajich J.E."/>
            <person name="Spatafora J.W."/>
            <person name="Visel A."/>
            <person name="Grigoriev I.V."/>
        </authorList>
    </citation>
    <scope>NUCLEOTIDE SEQUENCE [LARGE SCALE GENOMIC DNA]</scope>
    <source>
        <strain evidence="1 2">PL171</strain>
    </source>
</reference>
<dbReference type="AlphaFoldDB" id="A0A1Y2HR98"/>
<dbReference type="EMBL" id="MCFL01000017">
    <property type="protein sequence ID" value="ORZ36341.1"/>
    <property type="molecule type" value="Genomic_DNA"/>
</dbReference>
<dbReference type="STRING" id="765915.A0A1Y2HR98"/>
<accession>A0A1Y2HR98</accession>
<dbReference type="SUPFAM" id="SSF140860">
    <property type="entry name" value="Pseudo ankyrin repeat-like"/>
    <property type="match status" value="1"/>
</dbReference>
<proteinExistence type="predicted"/>
<dbReference type="Proteomes" id="UP000193411">
    <property type="component" value="Unassembled WGS sequence"/>
</dbReference>
<dbReference type="Gene3D" id="1.25.40.20">
    <property type="entry name" value="Ankyrin repeat-containing domain"/>
    <property type="match status" value="1"/>
</dbReference>
<organism evidence="1 2">
    <name type="scientific">Catenaria anguillulae PL171</name>
    <dbReference type="NCBI Taxonomy" id="765915"/>
    <lineage>
        <taxon>Eukaryota</taxon>
        <taxon>Fungi</taxon>
        <taxon>Fungi incertae sedis</taxon>
        <taxon>Blastocladiomycota</taxon>
        <taxon>Blastocladiomycetes</taxon>
        <taxon>Blastocladiales</taxon>
        <taxon>Catenariaceae</taxon>
        <taxon>Catenaria</taxon>
    </lineage>
</organism>
<evidence type="ECO:0008006" key="3">
    <source>
        <dbReference type="Google" id="ProtNLM"/>
    </source>
</evidence>
<dbReference type="InterPro" id="IPR036770">
    <property type="entry name" value="Ankyrin_rpt-contain_sf"/>
</dbReference>
<keyword evidence="2" id="KW-1185">Reference proteome</keyword>
<sequence length="717" mass="80803">MKSLPALTAMAQLSVTSATATAPPELPFDLIDPILMYTLRLSFSPAHPDRVHQCLCISPPSTQILRAALQWLGYPSATTLARNGDIFGLELLLRFKQLEPTKSAGLFWHAVAYDKVEVLDWWTSTKEWPVPSQGGDDVAVCGNPYPVSEAIARRSTAAIDWLIDHPDLVHHVCAADPTTKVGAIKEACVADMLVNGMRKQALRWIDARYHILAGESSVAGMTTAKFANGKKVKWLSPLMQVVSEHGLTNVLDALEAAGDTYVGILGSSTRLVLMHAVQVPQLDMLEWWFDPKRTRTLFADALFDFVAWVCESRSPIEVLEWYKAKHTTGALASKLPLKYDSASAQGNVAVMDWLLRSDLPVSYTSNAMDFASQQGAVASLEWWRTSGLPLKYTEAALDQAPNAQVLEWWLNSGLELKYTIKALHFARNLKVFDWWKTRHNERGLELKYTSDLLDRASAEEDFVILNWWHESGLKMKAKRALITAFAASKHQVVQWWMTNADAELLNELAVETWAESFRDARHLHWCEHSRLPVPNDPRIIDECGNAESLRWWAERFDKLPFTYTERALAKASESGRVDLLDWWDQSGLELLYNETAMDLASSRGMADVLEWWFLSGLDLEYSEAAVDEASANGHVKALTWWLNSGVDLKYNEAALDKASINGHVKVLKWWVRSGLPLKYSYKAVEALYSPRERTLQSDETLRWWNESGLVLPSKSTQ</sequence>
<gene>
    <name evidence="1" type="ORF">BCR44DRAFT_1432506</name>
</gene>